<reference evidence="1" key="2">
    <citation type="journal article" date="2017" name="J. Med. Entomol.">
        <title>Transcriptome Analysis of the Triatoma infestans (Hemiptera: Reduviidae) Integument.</title>
        <authorList>
            <person name="Calderon-Fernandez G.M."/>
            <person name="Moriconi D.E."/>
            <person name="Dulbecco A.B."/>
            <person name="Juarez M.P."/>
        </authorList>
    </citation>
    <scope>NUCLEOTIDE SEQUENCE</scope>
    <source>
        <strain evidence="1">Int1</strain>
        <tissue evidence="1">Integument</tissue>
    </source>
</reference>
<protein>
    <submittedName>
        <fullName evidence="1">8-oxo-dgdp phosphatase nudt18</fullName>
    </submittedName>
</protein>
<proteinExistence type="predicted"/>
<sequence>MYPCLGKLLHIL</sequence>
<name>A0A170XDU6_TRIIF</name>
<accession>A0A170XDU6</accession>
<dbReference type="EMBL" id="GEMB01004522">
    <property type="protein sequence ID" value="JAR98759.1"/>
    <property type="molecule type" value="Transcribed_RNA"/>
</dbReference>
<reference evidence="1" key="1">
    <citation type="submission" date="2016-04" db="EMBL/GenBank/DDBJ databases">
        <authorList>
            <person name="Calderon-Fernandez G.M.Sr."/>
        </authorList>
    </citation>
    <scope>NUCLEOTIDE SEQUENCE</scope>
    <source>
        <strain evidence="1">Int1</strain>
        <tissue evidence="1">Integument</tissue>
    </source>
</reference>
<evidence type="ECO:0000313" key="1">
    <source>
        <dbReference type="EMBL" id="JAR98759.1"/>
    </source>
</evidence>
<organism evidence="1">
    <name type="scientific">Triatoma infestans</name>
    <name type="common">Assassin bug</name>
    <dbReference type="NCBI Taxonomy" id="30076"/>
    <lineage>
        <taxon>Eukaryota</taxon>
        <taxon>Metazoa</taxon>
        <taxon>Ecdysozoa</taxon>
        <taxon>Arthropoda</taxon>
        <taxon>Hexapoda</taxon>
        <taxon>Insecta</taxon>
        <taxon>Pterygota</taxon>
        <taxon>Neoptera</taxon>
        <taxon>Paraneoptera</taxon>
        <taxon>Hemiptera</taxon>
        <taxon>Heteroptera</taxon>
        <taxon>Panheteroptera</taxon>
        <taxon>Cimicomorpha</taxon>
        <taxon>Reduviidae</taxon>
        <taxon>Triatominae</taxon>
        <taxon>Triatoma</taxon>
    </lineage>
</organism>